<dbReference type="PANTHER" id="PTHR43346">
    <property type="entry name" value="LIGAND BINDING DOMAIN PROTEIN, PUTATIVE (AFU_ORTHOLOGUE AFUA_6G14370)-RELATED"/>
    <property type="match status" value="1"/>
</dbReference>
<dbReference type="PANTHER" id="PTHR43346:SF1">
    <property type="entry name" value="QUERCETIN 2,3-DIOXYGENASE-RELATED"/>
    <property type="match status" value="1"/>
</dbReference>
<feature type="signal peptide" evidence="1">
    <location>
        <begin position="1"/>
        <end position="37"/>
    </location>
</feature>
<protein>
    <submittedName>
        <fullName evidence="3">Cupin domain-containing protein</fullName>
    </submittedName>
</protein>
<dbReference type="InterPro" id="IPR052538">
    <property type="entry name" value="Flavonoid_dioxygenase-like"/>
</dbReference>
<dbReference type="Pfam" id="PF07883">
    <property type="entry name" value="Cupin_2"/>
    <property type="match status" value="1"/>
</dbReference>
<accession>A0ABW9AE20</accession>
<dbReference type="SUPFAM" id="SSF51182">
    <property type="entry name" value="RmlC-like cupins"/>
    <property type="match status" value="1"/>
</dbReference>
<dbReference type="Proteomes" id="UP001629246">
    <property type="component" value="Unassembled WGS sequence"/>
</dbReference>
<evidence type="ECO:0000259" key="2">
    <source>
        <dbReference type="Pfam" id="PF07883"/>
    </source>
</evidence>
<feature type="chain" id="PRO_5045263226" evidence="1">
    <location>
        <begin position="38"/>
        <end position="167"/>
    </location>
</feature>
<keyword evidence="1" id="KW-0732">Signal</keyword>
<dbReference type="EMBL" id="JAQQFM010000009">
    <property type="protein sequence ID" value="MFL9926650.1"/>
    <property type="molecule type" value="Genomic_DNA"/>
</dbReference>
<sequence length="167" mass="17519">MQFKTTKKGIAMRQKNIILSFAVVGAFAAGMAASPLAQHLVADAHAEQAPLVPAVIDLNAITHAALPATPYPELRSKILVNTDNATVNLQSGNVGKHIHAKTDEIQYIVEGTGSMWLGGELKEFKPGTLIIIPKGTAHAGAVVTSGPVKAIAIKIPPQAKDDISFVN</sequence>
<comment type="caution">
    <text evidence="3">The sequence shown here is derived from an EMBL/GenBank/DDBJ whole genome shotgun (WGS) entry which is preliminary data.</text>
</comment>
<dbReference type="Gene3D" id="2.60.120.10">
    <property type="entry name" value="Jelly Rolls"/>
    <property type="match status" value="1"/>
</dbReference>
<gene>
    <name evidence="3" type="ORF">PQR62_20410</name>
</gene>
<organism evidence="3 4">
    <name type="scientific">Herbaspirillum lusitanum</name>
    <dbReference type="NCBI Taxonomy" id="213312"/>
    <lineage>
        <taxon>Bacteria</taxon>
        <taxon>Pseudomonadati</taxon>
        <taxon>Pseudomonadota</taxon>
        <taxon>Betaproteobacteria</taxon>
        <taxon>Burkholderiales</taxon>
        <taxon>Oxalobacteraceae</taxon>
        <taxon>Herbaspirillum</taxon>
    </lineage>
</organism>
<feature type="domain" description="Cupin type-2" evidence="2">
    <location>
        <begin position="91"/>
        <end position="153"/>
    </location>
</feature>
<proteinExistence type="predicted"/>
<evidence type="ECO:0000313" key="4">
    <source>
        <dbReference type="Proteomes" id="UP001629246"/>
    </source>
</evidence>
<evidence type="ECO:0000313" key="3">
    <source>
        <dbReference type="EMBL" id="MFL9926650.1"/>
    </source>
</evidence>
<dbReference type="RefSeq" id="WP_408159865.1">
    <property type="nucleotide sequence ID" value="NZ_JAQQFM010000009.1"/>
</dbReference>
<dbReference type="InterPro" id="IPR011051">
    <property type="entry name" value="RmlC_Cupin_sf"/>
</dbReference>
<dbReference type="InterPro" id="IPR014710">
    <property type="entry name" value="RmlC-like_jellyroll"/>
</dbReference>
<evidence type="ECO:0000256" key="1">
    <source>
        <dbReference type="SAM" id="SignalP"/>
    </source>
</evidence>
<keyword evidence="4" id="KW-1185">Reference proteome</keyword>
<reference evidence="3 4" key="1">
    <citation type="journal article" date="2024" name="Chem. Sci.">
        <title>Discovery of megapolipeptins by genome mining of a Burkholderiales bacteria collection.</title>
        <authorList>
            <person name="Paulo B.S."/>
            <person name="Recchia M.J.J."/>
            <person name="Lee S."/>
            <person name="Fergusson C.H."/>
            <person name="Romanowski S.B."/>
            <person name="Hernandez A."/>
            <person name="Krull N."/>
            <person name="Liu D.Y."/>
            <person name="Cavanagh H."/>
            <person name="Bos A."/>
            <person name="Gray C.A."/>
            <person name="Murphy B.T."/>
            <person name="Linington R.G."/>
            <person name="Eustaquio A.S."/>
        </authorList>
    </citation>
    <scope>NUCLEOTIDE SEQUENCE [LARGE SCALE GENOMIC DNA]</scope>
    <source>
        <strain evidence="3 4">RL21-008-BIB-A</strain>
    </source>
</reference>
<name>A0ABW9AE20_9BURK</name>
<dbReference type="InterPro" id="IPR013096">
    <property type="entry name" value="Cupin_2"/>
</dbReference>